<keyword evidence="4" id="KW-1185">Reference proteome</keyword>
<feature type="compositionally biased region" description="Basic and acidic residues" evidence="1">
    <location>
        <begin position="131"/>
        <end position="156"/>
    </location>
</feature>
<feature type="region of interest" description="Disordered" evidence="1">
    <location>
        <begin position="126"/>
        <end position="160"/>
    </location>
</feature>
<reference evidence="3 4" key="1">
    <citation type="submission" date="2018-06" db="EMBL/GenBank/DDBJ databases">
        <title>Sphaerisporangium craniellae sp. nov., isolated from a marine sponge in the South China Sea.</title>
        <authorList>
            <person name="Li L."/>
        </authorList>
    </citation>
    <scope>NUCLEOTIDE SEQUENCE [LARGE SCALE GENOMIC DNA]</scope>
    <source>
        <strain evidence="3 4">CCTCC AA 208026</strain>
    </source>
</reference>
<accession>A0A367FHG8</accession>
<sequence length="244" mass="24516">MRKRTRLVVVTATLAALAATGTAAAASGPTPAPSPVTSDSAPVKADENIKKSAGVEGKARASADADLAAIAAKLGVTTDRLTAALVATKRSLVNATDVTPDAIVAAVAANLGLPVAQVQDALAPLINAPKPDGDARDEKRADGPRKRDEKSGDSPDAHLAPIAAELGVTAERLTDAMRAAKTSLARSADITPETIVAAIAANLGLPVAQVQEVLGAQIGKPGPSADGKDKVDIKDKQGVEAPQD</sequence>
<feature type="region of interest" description="Disordered" evidence="1">
    <location>
        <begin position="217"/>
        <end position="244"/>
    </location>
</feature>
<dbReference type="AlphaFoldDB" id="A0A367FHG8"/>
<dbReference type="RefSeq" id="WP_114030327.1">
    <property type="nucleotide sequence ID" value="NZ_QOIL01000010.1"/>
</dbReference>
<proteinExistence type="predicted"/>
<evidence type="ECO:0000256" key="2">
    <source>
        <dbReference type="SAM" id="SignalP"/>
    </source>
</evidence>
<keyword evidence="2" id="KW-0732">Signal</keyword>
<dbReference type="EMBL" id="QOIL01000010">
    <property type="protein sequence ID" value="RCG29818.1"/>
    <property type="molecule type" value="Genomic_DNA"/>
</dbReference>
<feature type="compositionally biased region" description="Basic and acidic residues" evidence="1">
    <location>
        <begin position="226"/>
        <end position="238"/>
    </location>
</feature>
<feature type="signal peptide" evidence="2">
    <location>
        <begin position="1"/>
        <end position="25"/>
    </location>
</feature>
<evidence type="ECO:0000256" key="1">
    <source>
        <dbReference type="SAM" id="MobiDB-lite"/>
    </source>
</evidence>
<dbReference type="OrthoDB" id="3540399at2"/>
<comment type="caution">
    <text evidence="3">The sequence shown here is derived from an EMBL/GenBank/DDBJ whole genome shotgun (WGS) entry which is preliminary data.</text>
</comment>
<organism evidence="3 4">
    <name type="scientific">Sphaerisporangium album</name>
    <dbReference type="NCBI Taxonomy" id="509200"/>
    <lineage>
        <taxon>Bacteria</taxon>
        <taxon>Bacillati</taxon>
        <taxon>Actinomycetota</taxon>
        <taxon>Actinomycetes</taxon>
        <taxon>Streptosporangiales</taxon>
        <taxon>Streptosporangiaceae</taxon>
        <taxon>Sphaerisporangium</taxon>
    </lineage>
</organism>
<gene>
    <name evidence="3" type="ORF">DQ384_19840</name>
</gene>
<feature type="chain" id="PRO_5017083596" evidence="2">
    <location>
        <begin position="26"/>
        <end position="244"/>
    </location>
</feature>
<name>A0A367FHG8_9ACTN</name>
<protein>
    <submittedName>
        <fullName evidence="3">Uncharacterized protein</fullName>
    </submittedName>
</protein>
<evidence type="ECO:0000313" key="4">
    <source>
        <dbReference type="Proteomes" id="UP000253094"/>
    </source>
</evidence>
<feature type="region of interest" description="Disordered" evidence="1">
    <location>
        <begin position="24"/>
        <end position="57"/>
    </location>
</feature>
<dbReference type="Proteomes" id="UP000253094">
    <property type="component" value="Unassembled WGS sequence"/>
</dbReference>
<evidence type="ECO:0000313" key="3">
    <source>
        <dbReference type="EMBL" id="RCG29818.1"/>
    </source>
</evidence>